<organism evidence="2 3">
    <name type="scientific">Albugo candida</name>
    <dbReference type="NCBI Taxonomy" id="65357"/>
    <lineage>
        <taxon>Eukaryota</taxon>
        <taxon>Sar</taxon>
        <taxon>Stramenopiles</taxon>
        <taxon>Oomycota</taxon>
        <taxon>Peronosporomycetes</taxon>
        <taxon>Albuginales</taxon>
        <taxon>Albuginaceae</taxon>
        <taxon>Albugo</taxon>
    </lineage>
</organism>
<dbReference type="InParanoid" id="A0A024GDY2"/>
<dbReference type="PANTHER" id="PTHR34213:SF2">
    <property type="entry name" value="NUCLEAR TRANSPORT FACTOR 2 (NTF2) FAMILY PROTEIN"/>
    <property type="match status" value="1"/>
</dbReference>
<dbReference type="PANTHER" id="PTHR34213">
    <property type="entry name" value="NUCLEAR TRANSPORT FACTOR 2 (NTF2) FAMILY PROTEIN"/>
    <property type="match status" value="1"/>
</dbReference>
<reference evidence="2 3" key="1">
    <citation type="submission" date="2012-05" db="EMBL/GenBank/DDBJ databases">
        <title>Recombination and specialization in a pathogen metapopulation.</title>
        <authorList>
            <person name="Gardiner A."/>
            <person name="Kemen E."/>
            <person name="Schultz-Larsen T."/>
            <person name="MacLean D."/>
            <person name="Van Oosterhout C."/>
            <person name="Jones J.D.G."/>
        </authorList>
    </citation>
    <scope>NUCLEOTIDE SEQUENCE [LARGE SCALE GENOMIC DNA]</scope>
    <source>
        <strain evidence="2 3">Ac Nc2</strain>
    </source>
</reference>
<evidence type="ECO:0000313" key="3">
    <source>
        <dbReference type="Proteomes" id="UP000053237"/>
    </source>
</evidence>
<evidence type="ECO:0008006" key="4">
    <source>
        <dbReference type="Google" id="ProtNLM"/>
    </source>
</evidence>
<evidence type="ECO:0000313" key="2">
    <source>
        <dbReference type="EMBL" id="CCI45086.1"/>
    </source>
</evidence>
<dbReference type="OrthoDB" id="9995831at2759"/>
<dbReference type="InterPro" id="IPR032710">
    <property type="entry name" value="NTF2-like_dom_sf"/>
</dbReference>
<evidence type="ECO:0000256" key="1">
    <source>
        <dbReference type="SAM" id="MobiDB-lite"/>
    </source>
</evidence>
<gene>
    <name evidence="2" type="ORF">BN9_059330</name>
</gene>
<dbReference type="EMBL" id="CAIX01000087">
    <property type="protein sequence ID" value="CCI45086.1"/>
    <property type="molecule type" value="Genomic_DNA"/>
</dbReference>
<feature type="region of interest" description="Disordered" evidence="1">
    <location>
        <begin position="1"/>
        <end position="30"/>
    </location>
</feature>
<dbReference type="Gene3D" id="3.10.450.50">
    <property type="match status" value="1"/>
</dbReference>
<dbReference type="AlphaFoldDB" id="A0A024GDY2"/>
<comment type="caution">
    <text evidence="2">The sequence shown here is derived from an EMBL/GenBank/DDBJ whole genome shotgun (WGS) entry which is preliminary data.</text>
</comment>
<feature type="compositionally biased region" description="Polar residues" evidence="1">
    <location>
        <begin position="16"/>
        <end position="30"/>
    </location>
</feature>
<keyword evidence="3" id="KW-1185">Reference proteome</keyword>
<accession>A0A024GDY2</accession>
<protein>
    <recommendedName>
        <fullName evidence="4">SnoaL-like domain-containing protein</fullName>
    </recommendedName>
</protein>
<sequence length="212" mass="23612">MAYSNFNCQTEEKDLQTQTPASTHTQVSTMSTRNAQELAESILSLYDVSNSSDAIIPSLYLPDATFTDPLVSVQGIDNIQAQFRALPCFISSSKANLVRGSMAGGAVLTIDSMMVYRLKPFPSFMRIALRVFTVIELSNGKVSRHTDHWDFYSVFSNLPFVAFAYAQFRPLFGVTSSALIKFLLPQSQHTEIAQKHHIEEEEREVSMAATAQ</sequence>
<dbReference type="SUPFAM" id="SSF54427">
    <property type="entry name" value="NTF2-like"/>
    <property type="match status" value="1"/>
</dbReference>
<name>A0A024GDY2_9STRA</name>
<dbReference type="Proteomes" id="UP000053237">
    <property type="component" value="Unassembled WGS sequence"/>
</dbReference>
<proteinExistence type="predicted"/>